<feature type="transmembrane region" description="Helical" evidence="5">
    <location>
        <begin position="235"/>
        <end position="254"/>
    </location>
</feature>
<dbReference type="PANTHER" id="PTHR32322">
    <property type="entry name" value="INNER MEMBRANE TRANSPORTER"/>
    <property type="match status" value="1"/>
</dbReference>
<dbReference type="AlphaFoldDB" id="A3VJW8"/>
<evidence type="ECO:0000256" key="3">
    <source>
        <dbReference type="ARBA" id="ARBA00022989"/>
    </source>
</evidence>
<evidence type="ECO:0000256" key="1">
    <source>
        <dbReference type="ARBA" id="ARBA00004141"/>
    </source>
</evidence>
<keyword evidence="8" id="KW-1185">Reference proteome</keyword>
<dbReference type="eggNOG" id="COG0697">
    <property type="taxonomic scope" value="Bacteria"/>
</dbReference>
<feature type="transmembrane region" description="Helical" evidence="5">
    <location>
        <begin position="260"/>
        <end position="277"/>
    </location>
</feature>
<dbReference type="InterPro" id="IPR037185">
    <property type="entry name" value="EmrE-like"/>
</dbReference>
<keyword evidence="4 5" id="KW-0472">Membrane</keyword>
<dbReference type="OrthoDB" id="321830at2"/>
<evidence type="ECO:0000256" key="4">
    <source>
        <dbReference type="ARBA" id="ARBA00023136"/>
    </source>
</evidence>
<evidence type="ECO:0000313" key="7">
    <source>
        <dbReference type="EMBL" id="EAQ11474.1"/>
    </source>
</evidence>
<evidence type="ECO:0000256" key="5">
    <source>
        <dbReference type="SAM" id="Phobius"/>
    </source>
</evidence>
<dbReference type="SUPFAM" id="SSF103481">
    <property type="entry name" value="Multidrug resistance efflux transporter EmrE"/>
    <property type="match status" value="1"/>
</dbReference>
<feature type="transmembrane region" description="Helical" evidence="5">
    <location>
        <begin position="143"/>
        <end position="161"/>
    </location>
</feature>
<feature type="transmembrane region" description="Helical" evidence="5">
    <location>
        <begin position="200"/>
        <end position="223"/>
    </location>
</feature>
<feature type="domain" description="EamA" evidence="6">
    <location>
        <begin position="148"/>
        <end position="277"/>
    </location>
</feature>
<feature type="transmembrane region" description="Helical" evidence="5">
    <location>
        <begin position="173"/>
        <end position="194"/>
    </location>
</feature>
<dbReference type="Pfam" id="PF00892">
    <property type="entry name" value="EamA"/>
    <property type="match status" value="1"/>
</dbReference>
<feature type="transmembrane region" description="Helical" evidence="5">
    <location>
        <begin position="120"/>
        <end position="137"/>
    </location>
</feature>
<feature type="transmembrane region" description="Helical" evidence="5">
    <location>
        <begin position="36"/>
        <end position="54"/>
    </location>
</feature>
<evidence type="ECO:0000313" key="8">
    <source>
        <dbReference type="Proteomes" id="UP000002931"/>
    </source>
</evidence>
<organism evidence="7 8">
    <name type="scientific">Maritimibacter alkaliphilus HTCC2654</name>
    <dbReference type="NCBI Taxonomy" id="314271"/>
    <lineage>
        <taxon>Bacteria</taxon>
        <taxon>Pseudomonadati</taxon>
        <taxon>Pseudomonadota</taxon>
        <taxon>Alphaproteobacteria</taxon>
        <taxon>Rhodobacterales</taxon>
        <taxon>Roseobacteraceae</taxon>
        <taxon>Maritimibacter</taxon>
    </lineage>
</organism>
<evidence type="ECO:0000256" key="2">
    <source>
        <dbReference type="ARBA" id="ARBA00022692"/>
    </source>
</evidence>
<sequence>MRLLLATALTMIAFAANSILNRMALAAVSIDALSFGAIRLAAGAVMLALIVAVTRGGVRLTRTGRWVGVAALLAYVFGFSLGYVSIDAGLGTLILFGTVQITLFTAAIRGGEAVSTRRKLGAALALFGLGLVLWPSGAIDISLVAAAGLVVAGIGWGFYTLNGRRATDALGATMTSFVLAAPVGILLALAPLLFDQTMLVTHYGVGLAILSGAVTSGLGYAVWYSVLPHLATTTAAIAQISVPIIAMAGGILFLGEPLTPLYLAATVLVIGGVALSLRR</sequence>
<protein>
    <submittedName>
        <fullName evidence="7">Membrane protein, putative</fullName>
    </submittedName>
</protein>
<evidence type="ECO:0000259" key="6">
    <source>
        <dbReference type="Pfam" id="PF00892"/>
    </source>
</evidence>
<dbReference type="Proteomes" id="UP000002931">
    <property type="component" value="Unassembled WGS sequence"/>
</dbReference>
<reference evidence="7 8" key="1">
    <citation type="journal article" date="2010" name="J. Bacteriol.">
        <title>Genome sequences of Pelagibaca bermudensis HTCC2601T and Maritimibacter alkaliphilus HTCC2654T, the type strains of two marine Roseobacter genera.</title>
        <authorList>
            <person name="Thrash J.C."/>
            <person name="Cho J.C."/>
            <person name="Ferriera S."/>
            <person name="Johnson J."/>
            <person name="Vergin K.L."/>
            <person name="Giovannoni S.J."/>
        </authorList>
    </citation>
    <scope>NUCLEOTIDE SEQUENCE [LARGE SCALE GENOMIC DNA]</scope>
    <source>
        <strain evidence="7 8">HTCC2654</strain>
    </source>
</reference>
<comment type="subcellular location">
    <subcellularLocation>
        <location evidence="1">Membrane</location>
        <topology evidence="1">Multi-pass membrane protein</topology>
    </subcellularLocation>
</comment>
<dbReference type="STRING" id="314271.RB2654_01895"/>
<dbReference type="EMBL" id="AAMT01000015">
    <property type="protein sequence ID" value="EAQ11474.1"/>
    <property type="molecule type" value="Genomic_DNA"/>
</dbReference>
<feature type="transmembrane region" description="Helical" evidence="5">
    <location>
        <begin position="90"/>
        <end position="108"/>
    </location>
</feature>
<name>A3VJW8_9RHOB</name>
<dbReference type="GO" id="GO:0016020">
    <property type="term" value="C:membrane"/>
    <property type="evidence" value="ECO:0007669"/>
    <property type="project" value="UniProtKB-SubCell"/>
</dbReference>
<dbReference type="HOGENOM" id="CLU_069324_0_0_5"/>
<dbReference type="RefSeq" id="WP_008328165.1">
    <property type="nucleotide sequence ID" value="NZ_CH902578.1"/>
</dbReference>
<accession>A3VJW8</accession>
<keyword evidence="2 5" id="KW-0812">Transmembrane</keyword>
<comment type="caution">
    <text evidence="7">The sequence shown here is derived from an EMBL/GenBank/DDBJ whole genome shotgun (WGS) entry which is preliminary data.</text>
</comment>
<dbReference type="PANTHER" id="PTHR32322:SF9">
    <property type="entry name" value="AMINO-ACID METABOLITE EFFLUX PUMP-RELATED"/>
    <property type="match status" value="1"/>
</dbReference>
<proteinExistence type="predicted"/>
<dbReference type="InterPro" id="IPR050638">
    <property type="entry name" value="AA-Vitamin_Transporters"/>
</dbReference>
<keyword evidence="3 5" id="KW-1133">Transmembrane helix</keyword>
<gene>
    <name evidence="7" type="ORF">RB2654_01895</name>
</gene>
<dbReference type="InterPro" id="IPR000620">
    <property type="entry name" value="EamA_dom"/>
</dbReference>
<feature type="transmembrane region" description="Helical" evidence="5">
    <location>
        <begin position="66"/>
        <end position="84"/>
    </location>
</feature>